<protein>
    <submittedName>
        <fullName evidence="1">Uncharacterized protein</fullName>
    </submittedName>
</protein>
<name>A0AAD3XUR8_NEPGR</name>
<evidence type="ECO:0000313" key="2">
    <source>
        <dbReference type="Proteomes" id="UP001279734"/>
    </source>
</evidence>
<gene>
    <name evidence="1" type="ORF">Nepgr_018882</name>
</gene>
<sequence length="157" mass="17636">MREVVLHLKISRKARRHAIPATSGAHLTSCMHRRGSVTRCSTQHYLGHGEPASKPTSGRYIPICHLAVDIVCSTSHTASICEANPAKNHIGQRPFRSETTSVPFEQWRQTRRLHSIHRPPILHQPSRNTTSHGITATLPKWRPLRRPLYPPFGISGP</sequence>
<dbReference type="EMBL" id="BSYO01000017">
    <property type="protein sequence ID" value="GMH17041.1"/>
    <property type="molecule type" value="Genomic_DNA"/>
</dbReference>
<dbReference type="Proteomes" id="UP001279734">
    <property type="component" value="Unassembled WGS sequence"/>
</dbReference>
<proteinExistence type="predicted"/>
<comment type="caution">
    <text evidence="1">The sequence shown here is derived from an EMBL/GenBank/DDBJ whole genome shotgun (WGS) entry which is preliminary data.</text>
</comment>
<organism evidence="1 2">
    <name type="scientific">Nepenthes gracilis</name>
    <name type="common">Slender pitcher plant</name>
    <dbReference type="NCBI Taxonomy" id="150966"/>
    <lineage>
        <taxon>Eukaryota</taxon>
        <taxon>Viridiplantae</taxon>
        <taxon>Streptophyta</taxon>
        <taxon>Embryophyta</taxon>
        <taxon>Tracheophyta</taxon>
        <taxon>Spermatophyta</taxon>
        <taxon>Magnoliopsida</taxon>
        <taxon>eudicotyledons</taxon>
        <taxon>Gunneridae</taxon>
        <taxon>Pentapetalae</taxon>
        <taxon>Caryophyllales</taxon>
        <taxon>Nepenthaceae</taxon>
        <taxon>Nepenthes</taxon>
    </lineage>
</organism>
<dbReference type="AlphaFoldDB" id="A0AAD3XUR8"/>
<evidence type="ECO:0000313" key="1">
    <source>
        <dbReference type="EMBL" id="GMH17041.1"/>
    </source>
</evidence>
<keyword evidence="2" id="KW-1185">Reference proteome</keyword>
<reference evidence="1" key="1">
    <citation type="submission" date="2023-05" db="EMBL/GenBank/DDBJ databases">
        <title>Nepenthes gracilis genome sequencing.</title>
        <authorList>
            <person name="Fukushima K."/>
        </authorList>
    </citation>
    <scope>NUCLEOTIDE SEQUENCE</scope>
    <source>
        <strain evidence="1">SING2019-196</strain>
    </source>
</reference>
<accession>A0AAD3XUR8</accession>